<proteinExistence type="predicted"/>
<evidence type="ECO:0000313" key="2">
    <source>
        <dbReference type="Proteomes" id="UP001377168"/>
    </source>
</evidence>
<reference evidence="1" key="1">
    <citation type="submission" date="2024-03" db="EMBL/GenBank/DDBJ databases">
        <title>Novel Streptomyces species of biotechnological and ecological value are a feature of Machair soil.</title>
        <authorList>
            <person name="Prole J.R."/>
            <person name="Goodfellow M."/>
            <person name="Allenby N."/>
            <person name="Ward A.C."/>
        </authorList>
    </citation>
    <scope>NUCLEOTIDE SEQUENCE</scope>
    <source>
        <strain evidence="1">MS2.AVA.5</strain>
    </source>
</reference>
<name>A0ACC6Q1B4_9ACTN</name>
<dbReference type="EMBL" id="JBBKAJ010000022">
    <property type="protein sequence ID" value="MEJ8637411.1"/>
    <property type="molecule type" value="Genomic_DNA"/>
</dbReference>
<keyword evidence="2" id="KW-1185">Reference proteome</keyword>
<gene>
    <name evidence="1" type="ORF">WKI67_28995</name>
</gene>
<organism evidence="1 2">
    <name type="scientific">Streptomyces achmelvichensis</name>
    <dbReference type="NCBI Taxonomy" id="3134111"/>
    <lineage>
        <taxon>Bacteria</taxon>
        <taxon>Bacillati</taxon>
        <taxon>Actinomycetota</taxon>
        <taxon>Actinomycetes</taxon>
        <taxon>Kitasatosporales</taxon>
        <taxon>Streptomycetaceae</taxon>
        <taxon>Streptomyces</taxon>
    </lineage>
</organism>
<evidence type="ECO:0000313" key="1">
    <source>
        <dbReference type="EMBL" id="MEJ8637411.1"/>
    </source>
</evidence>
<dbReference type="Proteomes" id="UP001377168">
    <property type="component" value="Unassembled WGS sequence"/>
</dbReference>
<accession>A0ACC6Q1B4</accession>
<sequence>MTALRVTPAHREGRDRLYVSLPDGRNVAWFDRDTGRISLVANEHRDGVLAALAPYVTGDFTIGPPPVPTSADLARLSLHPDDDLAPNRSGESLLTELDRSPAPAGRFRQDPRLAQLDADRLLGDALERLESVGWRVLHSVPLPGADRIDHLLLGPAGALAVHTLPARKQRVRVADPMVRAGRGQPVPLLRTTRRRAERASLALTAAVRPVLAVVGAARLDVLPTPPDVRILRETEAPALARLGGVLKPADIEALYATARDRRTWLRA</sequence>
<protein>
    <submittedName>
        <fullName evidence="1">Nuclease-related domain-containing protein</fullName>
    </submittedName>
</protein>
<comment type="caution">
    <text evidence="1">The sequence shown here is derived from an EMBL/GenBank/DDBJ whole genome shotgun (WGS) entry which is preliminary data.</text>
</comment>